<dbReference type="InterPro" id="IPR049810">
    <property type="entry name" value="S6_alt_immun-like"/>
</dbReference>
<proteinExistence type="predicted"/>
<gene>
    <name evidence="1" type="ORF">K3169_01130</name>
</gene>
<reference evidence="1" key="1">
    <citation type="submission" date="2021-08" db="EMBL/GenBank/DDBJ databases">
        <title>Complete genome sequence of Pseudomonas phytophila.</title>
        <authorList>
            <person name="Weir B.S."/>
            <person name="Templeton M.D."/>
            <person name="Arshed S."/>
            <person name="Andersen M.T."/>
            <person name="Jayaraman J."/>
        </authorList>
    </citation>
    <scope>NUCLEOTIDE SEQUENCE</scope>
    <source>
        <strain evidence="1">ICMP 23753</strain>
    </source>
</reference>
<evidence type="ECO:0000313" key="1">
    <source>
        <dbReference type="EMBL" id="UXZ99045.1"/>
    </source>
</evidence>
<protein>
    <submittedName>
        <fullName evidence="1">Uncharacterized protein</fullName>
    </submittedName>
</protein>
<keyword evidence="2" id="KW-1185">Reference proteome</keyword>
<name>A0ABY6FM56_9PSED</name>
<dbReference type="Proteomes" id="UP001063228">
    <property type="component" value="Chromosome"/>
</dbReference>
<organism evidence="1 2">
    <name type="scientific">Pseudomonas phytophila</name>
    <dbReference type="NCBI Taxonomy" id="2867264"/>
    <lineage>
        <taxon>Bacteria</taxon>
        <taxon>Pseudomonadati</taxon>
        <taxon>Pseudomonadota</taxon>
        <taxon>Gammaproteobacteria</taxon>
        <taxon>Pseudomonadales</taxon>
        <taxon>Pseudomonadaceae</taxon>
        <taxon>Pseudomonas</taxon>
    </lineage>
</organism>
<sequence>MPLEVTGFLMDASEDDSLKFALDVDPEFEQGVMKVLGWETLEAEADGELPLTATQVEAIAAVIKKPLPVDLDLFIGVRP</sequence>
<dbReference type="EMBL" id="CP081201">
    <property type="protein sequence ID" value="UXZ99045.1"/>
    <property type="molecule type" value="Genomic_DNA"/>
</dbReference>
<evidence type="ECO:0000313" key="2">
    <source>
        <dbReference type="Proteomes" id="UP001063228"/>
    </source>
</evidence>
<dbReference type="NCBIfam" id="NF040643">
    <property type="entry name" value="S6_alt_immun"/>
    <property type="match status" value="1"/>
</dbReference>
<accession>A0ABY6FM56</accession>